<dbReference type="InterPro" id="IPR050923">
    <property type="entry name" value="Cell_Proc_Reg/RNA_Proc"/>
</dbReference>
<evidence type="ECO:0000313" key="4">
    <source>
        <dbReference type="Proteomes" id="UP000467240"/>
    </source>
</evidence>
<dbReference type="InterPro" id="IPR000253">
    <property type="entry name" value="FHA_dom"/>
</dbReference>
<sequence length="237" mass="25902">MGILDKFERGLERLFNGAFAKTFRSGLQPVEISAALKRALDTKAQVVSRERILVPNRFHVNLSPADYERMTGLGTSLTDELLRVVEQHAASQHYQFAGGLSIKLLEDDSLAEGQLDIDARSVQGQVAWTPVLDFDGERVHLRTGSTIIGRGSDADITISDSGASRKHAEIVWDGKRAGVRDLGSTNGTKLNGRNISRAALEPDSVIEIGRHAFTFRVVPQAPPSDETGYLPTQRGRV</sequence>
<organism evidence="3 4">
    <name type="scientific">Pseudoclavibacter chungangensis</name>
    <dbReference type="NCBI Taxonomy" id="587635"/>
    <lineage>
        <taxon>Bacteria</taxon>
        <taxon>Bacillati</taxon>
        <taxon>Actinomycetota</taxon>
        <taxon>Actinomycetes</taxon>
        <taxon>Micrococcales</taxon>
        <taxon>Microbacteriaceae</taxon>
        <taxon>Pseudoclavibacter</taxon>
    </lineage>
</organism>
<dbReference type="RefSeq" id="WP_158041103.1">
    <property type="nucleotide sequence ID" value="NZ_JACCFV010000001.1"/>
</dbReference>
<accession>A0A7J5BPQ5</accession>
<feature type="domain" description="FHA" evidence="2">
    <location>
        <begin position="146"/>
        <end position="195"/>
    </location>
</feature>
<proteinExistence type="predicted"/>
<dbReference type="Pfam" id="PF12401">
    <property type="entry name" value="FhaA_N"/>
    <property type="match status" value="1"/>
</dbReference>
<dbReference type="Pfam" id="PF00498">
    <property type="entry name" value="FHA"/>
    <property type="match status" value="1"/>
</dbReference>
<dbReference type="InterPro" id="IPR022128">
    <property type="entry name" value="FhaA_N"/>
</dbReference>
<keyword evidence="1" id="KW-0597">Phosphoprotein</keyword>
<reference evidence="3 4" key="1">
    <citation type="submission" date="2019-09" db="EMBL/GenBank/DDBJ databases">
        <title>Phylogeny of genus Pseudoclavibacter and closely related genus.</title>
        <authorList>
            <person name="Li Y."/>
        </authorList>
    </citation>
    <scope>NUCLEOTIDE SEQUENCE [LARGE SCALE GENOMIC DNA]</scope>
    <source>
        <strain evidence="3 4">DSM 23821</strain>
    </source>
</reference>
<dbReference type="Proteomes" id="UP000467240">
    <property type="component" value="Unassembled WGS sequence"/>
</dbReference>
<evidence type="ECO:0000256" key="1">
    <source>
        <dbReference type="ARBA" id="ARBA00022553"/>
    </source>
</evidence>
<dbReference type="EMBL" id="WBJZ01000015">
    <property type="protein sequence ID" value="KAB1655338.1"/>
    <property type="molecule type" value="Genomic_DNA"/>
</dbReference>
<dbReference type="Gene3D" id="3.30.2320.60">
    <property type="entry name" value="FhaA, phosphopeptide-binding domain (DUF3662)"/>
    <property type="match status" value="1"/>
</dbReference>
<evidence type="ECO:0000313" key="3">
    <source>
        <dbReference type="EMBL" id="KAB1655338.1"/>
    </source>
</evidence>
<dbReference type="OrthoDB" id="151099at2"/>
<dbReference type="Gene3D" id="2.60.200.20">
    <property type="match status" value="1"/>
</dbReference>
<dbReference type="SUPFAM" id="SSF49879">
    <property type="entry name" value="SMAD/FHA domain"/>
    <property type="match status" value="1"/>
</dbReference>
<dbReference type="InterPro" id="IPR042287">
    <property type="entry name" value="FhaA_N_sf"/>
</dbReference>
<dbReference type="PROSITE" id="PS50006">
    <property type="entry name" value="FHA_DOMAIN"/>
    <property type="match status" value="1"/>
</dbReference>
<dbReference type="CDD" id="cd00060">
    <property type="entry name" value="FHA"/>
    <property type="match status" value="1"/>
</dbReference>
<evidence type="ECO:0000259" key="2">
    <source>
        <dbReference type="PROSITE" id="PS50006"/>
    </source>
</evidence>
<comment type="caution">
    <text evidence="3">The sequence shown here is derived from an EMBL/GenBank/DDBJ whole genome shotgun (WGS) entry which is preliminary data.</text>
</comment>
<dbReference type="SMART" id="SM00240">
    <property type="entry name" value="FHA"/>
    <property type="match status" value="1"/>
</dbReference>
<dbReference type="PANTHER" id="PTHR23308">
    <property type="entry name" value="NUCLEAR INHIBITOR OF PROTEIN PHOSPHATASE-1"/>
    <property type="match status" value="1"/>
</dbReference>
<name>A0A7J5BPQ5_9MICO</name>
<gene>
    <name evidence="3" type="ORF">F8O01_11980</name>
</gene>
<keyword evidence="4" id="KW-1185">Reference proteome</keyword>
<dbReference type="AlphaFoldDB" id="A0A7J5BPQ5"/>
<dbReference type="InterPro" id="IPR008984">
    <property type="entry name" value="SMAD_FHA_dom_sf"/>
</dbReference>
<protein>
    <submittedName>
        <fullName evidence="3">DUF2662 domain-containing protein</fullName>
    </submittedName>
</protein>